<organism evidence="1 2">
    <name type="scientific">Colletotrichum truncatum</name>
    <name type="common">Anthracnose fungus</name>
    <name type="synonym">Colletotrichum capsici</name>
    <dbReference type="NCBI Taxonomy" id="5467"/>
    <lineage>
        <taxon>Eukaryota</taxon>
        <taxon>Fungi</taxon>
        <taxon>Dikarya</taxon>
        <taxon>Ascomycota</taxon>
        <taxon>Pezizomycotina</taxon>
        <taxon>Sordariomycetes</taxon>
        <taxon>Hypocreomycetidae</taxon>
        <taxon>Glomerellales</taxon>
        <taxon>Glomerellaceae</taxon>
        <taxon>Colletotrichum</taxon>
        <taxon>Colletotrichum truncatum species complex</taxon>
    </lineage>
</organism>
<evidence type="ECO:0000313" key="2">
    <source>
        <dbReference type="Proteomes" id="UP000805649"/>
    </source>
</evidence>
<comment type="caution">
    <text evidence="1">The sequence shown here is derived from an EMBL/GenBank/DDBJ whole genome shotgun (WGS) entry which is preliminary data.</text>
</comment>
<accession>A0ACC3YZX8</accession>
<reference evidence="1 2" key="1">
    <citation type="journal article" date="2020" name="Phytopathology">
        <title>Genome Sequence Resources of Colletotrichum truncatum, C. plurivorum, C. musicola, and C. sojae: Four Species Pathogenic to Soybean (Glycine max).</title>
        <authorList>
            <person name="Rogerio F."/>
            <person name="Boufleur T.R."/>
            <person name="Ciampi-Guillardi M."/>
            <person name="Sukno S.A."/>
            <person name="Thon M.R."/>
            <person name="Massola Junior N.S."/>
            <person name="Baroncelli R."/>
        </authorList>
    </citation>
    <scope>NUCLEOTIDE SEQUENCE [LARGE SCALE GENOMIC DNA]</scope>
    <source>
        <strain evidence="1 2">CMES1059</strain>
    </source>
</reference>
<protein>
    <submittedName>
        <fullName evidence="1">Transaldolase 1</fullName>
    </submittedName>
</protein>
<sequence>MSSSLDQLKATGTVVVSDSGDFASIAKYKPQDATTNPSLILAASKKPEYAKLIDEAVAYAKQKGGSVDDQVDAALDSLLVEFGKEILKIVPGKVSTEVDARFSFDTKASVEKALHIIDLYKEQGISKDRVLIKIASTWEGIKAAEILQRDHGINTNLTLMFSIVQAIAAAEAGAYLISPFVGRILDWYKAATKKDYSKEEDPGVKSVQTIFNYYKKYGYNTIVMGASFRNVGEITELAGCDYLTISVCYYPGLPCPCEMHLTNKILSPTCLRSFSTPTLPSPRSSTPPRPPASTSRRSPTSTTSPSSASTSTRSRWPSRSSARVSPSSPPMLSPSRTSSRPRSPHKLVRKKNNRWRKVLIGARRQIIKQ</sequence>
<proteinExistence type="predicted"/>
<name>A0ACC3YZX8_COLTU</name>
<evidence type="ECO:0000313" key="1">
    <source>
        <dbReference type="EMBL" id="KAL0937383.1"/>
    </source>
</evidence>
<dbReference type="EMBL" id="VUJX02000004">
    <property type="protein sequence ID" value="KAL0937383.1"/>
    <property type="molecule type" value="Genomic_DNA"/>
</dbReference>
<gene>
    <name evidence="1" type="ORF">CTRU02_207114</name>
</gene>
<keyword evidence="2" id="KW-1185">Reference proteome</keyword>
<dbReference type="Proteomes" id="UP000805649">
    <property type="component" value="Unassembled WGS sequence"/>
</dbReference>